<evidence type="ECO:0000313" key="2">
    <source>
        <dbReference type="EMBL" id="SOD99704.1"/>
    </source>
</evidence>
<evidence type="ECO:0000256" key="1">
    <source>
        <dbReference type="SAM" id="MobiDB-lite"/>
    </source>
</evidence>
<evidence type="ECO:0000313" key="3">
    <source>
        <dbReference type="Proteomes" id="UP000219452"/>
    </source>
</evidence>
<protein>
    <submittedName>
        <fullName evidence="2">Uncharacterized protein</fullName>
    </submittedName>
</protein>
<gene>
    <name evidence="2" type="ORF">SAMN06269250_0120</name>
</gene>
<proteinExistence type="predicted"/>
<feature type="region of interest" description="Disordered" evidence="1">
    <location>
        <begin position="239"/>
        <end position="261"/>
    </location>
</feature>
<accession>A0A286GXC4</accession>
<keyword evidence="3" id="KW-1185">Reference proteome</keyword>
<dbReference type="EMBL" id="OCNH01000010">
    <property type="protein sequence ID" value="SOD99704.1"/>
    <property type="molecule type" value="Genomic_DNA"/>
</dbReference>
<sequence length="261" mass="28874">MQTSSTPPVSEPCPKINPYHIAKEKGCGQANNCPYKTKPELMRPEDFGPGDVTISYKDIKCALCGRELKEKCPTPPPPPWQTWLKKNWFIPVGILALVALAIWWNMQPEICSEGKVQGDTCVASIKYEKVCDGKGGFKTGDKIGQCNSIPLPPEPCKEGTRSGTMCDEVTHIQYEKFCDGKGGFRRGKVLKRNSTDCGYPVKPPPVKYPDMPESGEGYGSVFIDTRDNNCKQRLFEDGKPNGSKILVDDPACQNAPRMTPR</sequence>
<name>A0A286GXC4_9BACT</name>
<organism evidence="2 3">
    <name type="scientific">Spirosoma fluviale</name>
    <dbReference type="NCBI Taxonomy" id="1597977"/>
    <lineage>
        <taxon>Bacteria</taxon>
        <taxon>Pseudomonadati</taxon>
        <taxon>Bacteroidota</taxon>
        <taxon>Cytophagia</taxon>
        <taxon>Cytophagales</taxon>
        <taxon>Cytophagaceae</taxon>
        <taxon>Spirosoma</taxon>
    </lineage>
</organism>
<dbReference type="Proteomes" id="UP000219452">
    <property type="component" value="Unassembled WGS sequence"/>
</dbReference>
<reference evidence="3" key="1">
    <citation type="submission" date="2017-09" db="EMBL/GenBank/DDBJ databases">
        <authorList>
            <person name="Varghese N."/>
            <person name="Submissions S."/>
        </authorList>
    </citation>
    <scope>NUCLEOTIDE SEQUENCE [LARGE SCALE GENOMIC DNA]</scope>
    <source>
        <strain evidence="3">DSM 29961</strain>
    </source>
</reference>
<dbReference type="RefSeq" id="WP_097132094.1">
    <property type="nucleotide sequence ID" value="NZ_OCNH01000010.1"/>
</dbReference>
<dbReference type="AlphaFoldDB" id="A0A286GXC4"/>